<dbReference type="InterPro" id="IPR036236">
    <property type="entry name" value="Znf_C2H2_sf"/>
</dbReference>
<keyword evidence="6" id="KW-0805">Transcription regulation</keyword>
<sequence length="124" mass="13642">EPPPAPRYQCLDCGRFLLSPAELLAHQTQHPRGGQGGPVRYQCGECRALFPSPALCLQHRRSHHRQVAETSAETPAPHPYECSECGRLFPTPEELLEHQGEHFTATEKESGGETPASDPKPDPP</sequence>
<comment type="subcellular location">
    <subcellularLocation>
        <location evidence="1">Nucleus</location>
    </subcellularLocation>
</comment>
<dbReference type="PANTHER" id="PTHR47772">
    <property type="entry name" value="ZINC FINGER PROTEIN 200"/>
    <property type="match status" value="1"/>
</dbReference>
<keyword evidence="7" id="KW-0804">Transcription</keyword>
<proteinExistence type="predicted"/>
<dbReference type="GO" id="GO:0005634">
    <property type="term" value="C:nucleus"/>
    <property type="evidence" value="ECO:0007669"/>
    <property type="project" value="UniProtKB-SubCell"/>
</dbReference>
<keyword evidence="3" id="KW-0677">Repeat</keyword>
<dbReference type="PROSITE" id="PS50157">
    <property type="entry name" value="ZINC_FINGER_C2H2_2"/>
    <property type="match status" value="3"/>
</dbReference>
<dbReference type="Pfam" id="PF00096">
    <property type="entry name" value="zf-C2H2"/>
    <property type="match status" value="1"/>
</dbReference>
<evidence type="ECO:0000259" key="11">
    <source>
        <dbReference type="PROSITE" id="PS50157"/>
    </source>
</evidence>
<keyword evidence="2" id="KW-0479">Metal-binding</keyword>
<evidence type="ECO:0000256" key="4">
    <source>
        <dbReference type="ARBA" id="ARBA00022771"/>
    </source>
</evidence>
<dbReference type="AlphaFoldDB" id="A0A7K7NZN8"/>
<reference evidence="12 13" key="1">
    <citation type="submission" date="2019-09" db="EMBL/GenBank/DDBJ databases">
        <title>Bird 10,000 Genomes (B10K) Project - Family phase.</title>
        <authorList>
            <person name="Zhang G."/>
        </authorList>
    </citation>
    <scope>NUCLEOTIDE SEQUENCE [LARGE SCALE GENOMIC DNA]</scope>
    <source>
        <strain evidence="12">OUT-0040</strain>
        <tissue evidence="12">Blood</tissue>
    </source>
</reference>
<evidence type="ECO:0000313" key="13">
    <source>
        <dbReference type="Proteomes" id="UP000585422"/>
    </source>
</evidence>
<dbReference type="InterPro" id="IPR050636">
    <property type="entry name" value="C2H2-ZF_domain-containing"/>
</dbReference>
<dbReference type="PROSITE" id="PS00028">
    <property type="entry name" value="ZINC_FINGER_C2H2_1"/>
    <property type="match status" value="2"/>
</dbReference>
<gene>
    <name evidence="12" type="primary">Znf526</name>
    <name evidence="12" type="ORF">HALALB_R16233</name>
</gene>
<evidence type="ECO:0000256" key="5">
    <source>
        <dbReference type="ARBA" id="ARBA00022833"/>
    </source>
</evidence>
<feature type="region of interest" description="Disordered" evidence="10">
    <location>
        <begin position="91"/>
        <end position="124"/>
    </location>
</feature>
<name>A0A7K7NZN8_HALAL</name>
<accession>A0A7K7NZN8</accession>
<evidence type="ECO:0000256" key="2">
    <source>
        <dbReference type="ARBA" id="ARBA00022723"/>
    </source>
</evidence>
<evidence type="ECO:0000313" key="12">
    <source>
        <dbReference type="EMBL" id="NWZ60842.1"/>
    </source>
</evidence>
<keyword evidence="4 9" id="KW-0863">Zinc-finger</keyword>
<keyword evidence="5" id="KW-0862">Zinc</keyword>
<evidence type="ECO:0000256" key="9">
    <source>
        <dbReference type="PROSITE-ProRule" id="PRU00042"/>
    </source>
</evidence>
<keyword evidence="13" id="KW-1185">Reference proteome</keyword>
<dbReference type="PANTHER" id="PTHR47772:SF13">
    <property type="entry name" value="GASTRULA ZINC FINGER PROTEIN XLCGF49.1-LIKE-RELATED"/>
    <property type="match status" value="1"/>
</dbReference>
<evidence type="ECO:0000256" key="10">
    <source>
        <dbReference type="SAM" id="MobiDB-lite"/>
    </source>
</evidence>
<organism evidence="12 13">
    <name type="scientific">Haliaeetus albicilla</name>
    <name type="common">White-tailed sea-eagle</name>
    <name type="synonym">Falco albicilla</name>
    <dbReference type="NCBI Taxonomy" id="8969"/>
    <lineage>
        <taxon>Eukaryota</taxon>
        <taxon>Metazoa</taxon>
        <taxon>Chordata</taxon>
        <taxon>Craniata</taxon>
        <taxon>Vertebrata</taxon>
        <taxon>Euteleostomi</taxon>
        <taxon>Archelosauria</taxon>
        <taxon>Archosauria</taxon>
        <taxon>Dinosauria</taxon>
        <taxon>Saurischia</taxon>
        <taxon>Theropoda</taxon>
        <taxon>Coelurosauria</taxon>
        <taxon>Aves</taxon>
        <taxon>Neognathae</taxon>
        <taxon>Neoaves</taxon>
        <taxon>Telluraves</taxon>
        <taxon>Accipitrimorphae</taxon>
        <taxon>Accipitriformes</taxon>
        <taxon>Accipitridae</taxon>
        <taxon>Accipitrinae</taxon>
        <taxon>Haliaeetus</taxon>
    </lineage>
</organism>
<dbReference type="EMBL" id="VZSQ01001047">
    <property type="protein sequence ID" value="NWZ60842.1"/>
    <property type="molecule type" value="Genomic_DNA"/>
</dbReference>
<feature type="compositionally biased region" description="Basic and acidic residues" evidence="10">
    <location>
        <begin position="95"/>
        <end position="111"/>
    </location>
</feature>
<dbReference type="Gene3D" id="3.30.160.60">
    <property type="entry name" value="Classic Zinc Finger"/>
    <property type="match status" value="1"/>
</dbReference>
<dbReference type="GO" id="GO:0008270">
    <property type="term" value="F:zinc ion binding"/>
    <property type="evidence" value="ECO:0007669"/>
    <property type="project" value="UniProtKB-KW"/>
</dbReference>
<dbReference type="Proteomes" id="UP000585422">
    <property type="component" value="Unassembled WGS sequence"/>
</dbReference>
<evidence type="ECO:0000256" key="8">
    <source>
        <dbReference type="ARBA" id="ARBA00023242"/>
    </source>
</evidence>
<feature type="non-terminal residue" evidence="12">
    <location>
        <position position="124"/>
    </location>
</feature>
<keyword evidence="8" id="KW-0539">Nucleus</keyword>
<comment type="caution">
    <text evidence="12">The sequence shown here is derived from an EMBL/GenBank/DDBJ whole genome shotgun (WGS) entry which is preliminary data.</text>
</comment>
<evidence type="ECO:0000256" key="7">
    <source>
        <dbReference type="ARBA" id="ARBA00023163"/>
    </source>
</evidence>
<evidence type="ECO:0000256" key="6">
    <source>
        <dbReference type="ARBA" id="ARBA00023015"/>
    </source>
</evidence>
<dbReference type="SUPFAM" id="SSF57667">
    <property type="entry name" value="beta-beta-alpha zinc fingers"/>
    <property type="match status" value="1"/>
</dbReference>
<feature type="non-terminal residue" evidence="12">
    <location>
        <position position="1"/>
    </location>
</feature>
<feature type="domain" description="C2H2-type" evidence="11">
    <location>
        <begin position="80"/>
        <end position="107"/>
    </location>
</feature>
<evidence type="ECO:0000256" key="3">
    <source>
        <dbReference type="ARBA" id="ARBA00022737"/>
    </source>
</evidence>
<dbReference type="OrthoDB" id="9377244at2759"/>
<dbReference type="InterPro" id="IPR013087">
    <property type="entry name" value="Znf_C2H2_type"/>
</dbReference>
<evidence type="ECO:0000256" key="1">
    <source>
        <dbReference type="ARBA" id="ARBA00004123"/>
    </source>
</evidence>
<feature type="domain" description="C2H2-type" evidence="11">
    <location>
        <begin position="8"/>
        <end position="30"/>
    </location>
</feature>
<feature type="domain" description="C2H2-type" evidence="11">
    <location>
        <begin position="41"/>
        <end position="68"/>
    </location>
</feature>
<protein>
    <submittedName>
        <fullName evidence="12">ZN526 protein</fullName>
    </submittedName>
</protein>
<dbReference type="SMART" id="SM00355">
    <property type="entry name" value="ZnF_C2H2"/>
    <property type="match status" value="3"/>
</dbReference>